<feature type="transmembrane region" description="Helical" evidence="5">
    <location>
        <begin position="104"/>
        <end position="123"/>
    </location>
</feature>
<dbReference type="EMBL" id="MCGT01000048">
    <property type="protein sequence ID" value="ORX44410.1"/>
    <property type="molecule type" value="Genomic_DNA"/>
</dbReference>
<organism evidence="6 7">
    <name type="scientific">Hesseltinella vesiculosa</name>
    <dbReference type="NCBI Taxonomy" id="101127"/>
    <lineage>
        <taxon>Eukaryota</taxon>
        <taxon>Fungi</taxon>
        <taxon>Fungi incertae sedis</taxon>
        <taxon>Mucoromycota</taxon>
        <taxon>Mucoromycotina</taxon>
        <taxon>Mucoromycetes</taxon>
        <taxon>Mucorales</taxon>
        <taxon>Cunninghamellaceae</taxon>
        <taxon>Hesseltinella</taxon>
    </lineage>
</organism>
<evidence type="ECO:0000256" key="1">
    <source>
        <dbReference type="ARBA" id="ARBA00004141"/>
    </source>
</evidence>
<dbReference type="GO" id="GO:0016020">
    <property type="term" value="C:membrane"/>
    <property type="evidence" value="ECO:0007669"/>
    <property type="project" value="UniProtKB-SubCell"/>
</dbReference>
<proteinExistence type="inferred from homology"/>
<feature type="transmembrane region" description="Helical" evidence="5">
    <location>
        <begin position="46"/>
        <end position="67"/>
    </location>
</feature>
<sequence>MNSDSRFSFLRKLKEDRFSNLRPLSDFFDKNRICFSSSLPTITKRWNYNLSYFSANYIIILLLLSVYAIITNWWLLFTVAFLVGGFYLISRIDGPSADFAGKSIPVSTLYGCYIGGSFILLLFSGATGAVFWVLGAGAMLILGHAAVIEPDVAGDFADQQV</sequence>
<evidence type="ECO:0000313" key="7">
    <source>
        <dbReference type="Proteomes" id="UP000242146"/>
    </source>
</evidence>
<comment type="subcellular location">
    <subcellularLocation>
        <location evidence="1 5">Membrane</location>
        <topology evidence="1 5">Multi-pass membrane protein</topology>
    </subcellularLocation>
</comment>
<accession>A0A1X2G459</accession>
<dbReference type="STRING" id="101127.A0A1X2G459"/>
<comment type="similarity">
    <text evidence="5">Belongs to the PRA1 family.</text>
</comment>
<dbReference type="PANTHER" id="PTHR19317">
    <property type="entry name" value="PRENYLATED RAB ACCEPTOR 1-RELATED"/>
    <property type="match status" value="1"/>
</dbReference>
<dbReference type="InterPro" id="IPR004895">
    <property type="entry name" value="Prenylated_rab_accept_PRA1"/>
</dbReference>
<keyword evidence="2 5" id="KW-0812">Transmembrane</keyword>
<keyword evidence="7" id="KW-1185">Reference proteome</keyword>
<protein>
    <recommendedName>
        <fullName evidence="5">PRA1 family protein</fullName>
    </recommendedName>
</protein>
<evidence type="ECO:0000256" key="2">
    <source>
        <dbReference type="ARBA" id="ARBA00022692"/>
    </source>
</evidence>
<dbReference type="Pfam" id="PF03208">
    <property type="entry name" value="PRA1"/>
    <property type="match status" value="1"/>
</dbReference>
<evidence type="ECO:0000256" key="4">
    <source>
        <dbReference type="ARBA" id="ARBA00023136"/>
    </source>
</evidence>
<dbReference type="OrthoDB" id="63113at2759"/>
<dbReference type="PANTHER" id="PTHR19317:SF0">
    <property type="entry name" value="PRENYLATED RAB ACCEPTOR PROTEIN 1"/>
    <property type="match status" value="1"/>
</dbReference>
<name>A0A1X2G459_9FUNG</name>
<keyword evidence="4 5" id="KW-0472">Membrane</keyword>
<feature type="transmembrane region" description="Helical" evidence="5">
    <location>
        <begin position="129"/>
        <end position="148"/>
    </location>
</feature>
<dbReference type="GO" id="GO:0005794">
    <property type="term" value="C:Golgi apparatus"/>
    <property type="evidence" value="ECO:0007669"/>
    <property type="project" value="TreeGrafter"/>
</dbReference>
<comment type="caution">
    <text evidence="6">The sequence shown here is derived from an EMBL/GenBank/DDBJ whole genome shotgun (WGS) entry which is preliminary data.</text>
</comment>
<keyword evidence="3 5" id="KW-1133">Transmembrane helix</keyword>
<dbReference type="AlphaFoldDB" id="A0A1X2G459"/>
<feature type="transmembrane region" description="Helical" evidence="5">
    <location>
        <begin position="73"/>
        <end position="92"/>
    </location>
</feature>
<gene>
    <name evidence="6" type="ORF">DM01DRAFT_1312417</name>
</gene>
<evidence type="ECO:0000256" key="3">
    <source>
        <dbReference type="ARBA" id="ARBA00022989"/>
    </source>
</evidence>
<reference evidence="6 7" key="1">
    <citation type="submission" date="2016-07" db="EMBL/GenBank/DDBJ databases">
        <title>Pervasive Adenine N6-methylation of Active Genes in Fungi.</title>
        <authorList>
            <consortium name="DOE Joint Genome Institute"/>
            <person name="Mondo S.J."/>
            <person name="Dannebaum R.O."/>
            <person name="Kuo R.C."/>
            <person name="Labutti K."/>
            <person name="Haridas S."/>
            <person name="Kuo A."/>
            <person name="Salamov A."/>
            <person name="Ahrendt S.R."/>
            <person name="Lipzen A."/>
            <person name="Sullivan W."/>
            <person name="Andreopoulos W.B."/>
            <person name="Clum A."/>
            <person name="Lindquist E."/>
            <person name="Daum C."/>
            <person name="Ramamoorthy G.K."/>
            <person name="Gryganskyi A."/>
            <person name="Culley D."/>
            <person name="Magnuson J.K."/>
            <person name="James T.Y."/>
            <person name="O'Malley M.A."/>
            <person name="Stajich J.E."/>
            <person name="Spatafora J.W."/>
            <person name="Visel A."/>
            <person name="Grigoriev I.V."/>
        </authorList>
    </citation>
    <scope>NUCLEOTIDE SEQUENCE [LARGE SCALE GENOMIC DNA]</scope>
    <source>
        <strain evidence="6 7">NRRL 3301</strain>
    </source>
</reference>
<evidence type="ECO:0000313" key="6">
    <source>
        <dbReference type="EMBL" id="ORX44410.1"/>
    </source>
</evidence>
<evidence type="ECO:0000256" key="5">
    <source>
        <dbReference type="RuleBase" id="RU363107"/>
    </source>
</evidence>
<dbReference type="Proteomes" id="UP000242146">
    <property type="component" value="Unassembled WGS sequence"/>
</dbReference>